<feature type="transmembrane region" description="Helical" evidence="7">
    <location>
        <begin position="78"/>
        <end position="98"/>
    </location>
</feature>
<dbReference type="OrthoDB" id="9770347at2"/>
<evidence type="ECO:0000313" key="9">
    <source>
        <dbReference type="Proteomes" id="UP000282125"/>
    </source>
</evidence>
<feature type="transmembrane region" description="Helical" evidence="7">
    <location>
        <begin position="40"/>
        <end position="66"/>
    </location>
</feature>
<feature type="transmembrane region" description="Helical" evidence="7">
    <location>
        <begin position="357"/>
        <end position="376"/>
    </location>
</feature>
<feature type="transmembrane region" description="Helical" evidence="7">
    <location>
        <begin position="382"/>
        <end position="403"/>
    </location>
</feature>
<dbReference type="GO" id="GO:0005886">
    <property type="term" value="C:plasma membrane"/>
    <property type="evidence" value="ECO:0007669"/>
    <property type="project" value="UniProtKB-SubCell"/>
</dbReference>
<dbReference type="EMBL" id="RRAZ01000002">
    <property type="protein sequence ID" value="RRH78271.1"/>
    <property type="molecule type" value="Genomic_DNA"/>
</dbReference>
<dbReference type="Proteomes" id="UP000282125">
    <property type="component" value="Unassembled WGS sequence"/>
</dbReference>
<evidence type="ECO:0000256" key="2">
    <source>
        <dbReference type="ARBA" id="ARBA00007430"/>
    </source>
</evidence>
<keyword evidence="4 7" id="KW-0812">Transmembrane</keyword>
<keyword evidence="5 7" id="KW-1133">Transmembrane helix</keyword>
<dbReference type="AlphaFoldDB" id="A0A3P3DVW5"/>
<protein>
    <submittedName>
        <fullName evidence="8">Uncharacterized protein</fullName>
    </submittedName>
</protein>
<feature type="transmembrane region" description="Helical" evidence="7">
    <location>
        <begin position="446"/>
        <end position="468"/>
    </location>
</feature>
<comment type="caution">
    <text evidence="8">The sequence shown here is derived from an EMBL/GenBank/DDBJ whole genome shotgun (WGS) entry which is preliminary data.</text>
</comment>
<evidence type="ECO:0000256" key="4">
    <source>
        <dbReference type="ARBA" id="ARBA00022692"/>
    </source>
</evidence>
<evidence type="ECO:0000256" key="5">
    <source>
        <dbReference type="ARBA" id="ARBA00022989"/>
    </source>
</evidence>
<name>A0A3P3DVW5_9RHOB</name>
<comment type="similarity">
    <text evidence="2">Belongs to the polysaccharide synthase family.</text>
</comment>
<comment type="subcellular location">
    <subcellularLocation>
        <location evidence="1">Cell membrane</location>
        <topology evidence="1">Multi-pass membrane protein</topology>
    </subcellularLocation>
</comment>
<feature type="transmembrane region" description="Helical" evidence="7">
    <location>
        <begin position="110"/>
        <end position="132"/>
    </location>
</feature>
<evidence type="ECO:0000313" key="8">
    <source>
        <dbReference type="EMBL" id="RRH78271.1"/>
    </source>
</evidence>
<feature type="transmembrane region" description="Helical" evidence="7">
    <location>
        <begin position="415"/>
        <end position="434"/>
    </location>
</feature>
<sequence>MRRGGIARSAGLMAAVQLVSKCLDFGAILILARLLTPEDFGLVALAAGVMVIVGSLTEVPVTEALIQRGALSPGEVSAAFTLTLLRGLLIALLLLGMAAPLAGLFDEPRLAAILNTLALAPLIQGCASPAMIHALRALNYAALARSHLYGKLAAFVAMLAVAAAGGGYWALVAGLVTGPVIASLSTHVLAPWSLRLSLTGVRGIFRFAGWVTLSRMIFTLNQQIDRFVVGAILGRPQLGLYAMAGDLASLATYTLAAPVSQPLFAGFAALQAEPLRLRDTYLLGQQILLAVIAPAGFLFAALAGDLVPLVLGAGWGAMVPIIWWLAPVIALQVLTLPGQALLMALGRTRVLAAREGLSLLLRLPVTLFAALAFGLVEAAAARALAALVMIAVMLSLAGGAIGISATQQIRHCARIFPALALMVAGVALAGQALPVPEQAPGGVLRLGLLCAIGALIYAGSLLSLWRLAGRPEGAERWILARLSAAHPPGAADESGSR</sequence>
<dbReference type="InterPro" id="IPR050833">
    <property type="entry name" value="Poly_Biosynth_Transport"/>
</dbReference>
<dbReference type="Pfam" id="PF13440">
    <property type="entry name" value="Polysacc_synt_3"/>
    <property type="match status" value="1"/>
</dbReference>
<dbReference type="PANTHER" id="PTHR30250:SF10">
    <property type="entry name" value="LIPOPOLYSACCHARIDE BIOSYNTHESIS PROTEIN WZXC"/>
    <property type="match status" value="1"/>
</dbReference>
<dbReference type="RefSeq" id="WP_124963361.1">
    <property type="nucleotide sequence ID" value="NZ_RRAZ01000002.1"/>
</dbReference>
<proteinExistence type="inferred from homology"/>
<accession>A0A3P3DVW5</accession>
<keyword evidence="3" id="KW-1003">Cell membrane</keyword>
<reference evidence="8 9" key="1">
    <citation type="submission" date="2018-11" db="EMBL/GenBank/DDBJ databases">
        <title>Gemmobacter sp. nov., YIM 102744-1 draft genome.</title>
        <authorList>
            <person name="Li G."/>
            <person name="Jiang Y."/>
        </authorList>
    </citation>
    <scope>NUCLEOTIDE SEQUENCE [LARGE SCALE GENOMIC DNA]</scope>
    <source>
        <strain evidence="8 9">YIM 102744-1</strain>
    </source>
</reference>
<feature type="transmembrane region" description="Helical" evidence="7">
    <location>
        <begin position="321"/>
        <end position="345"/>
    </location>
</feature>
<evidence type="ECO:0000256" key="3">
    <source>
        <dbReference type="ARBA" id="ARBA00022475"/>
    </source>
</evidence>
<keyword evidence="6 7" id="KW-0472">Membrane</keyword>
<organism evidence="8 9">
    <name type="scientific">Falsigemmobacter faecalis</name>
    <dbReference type="NCBI Taxonomy" id="2488730"/>
    <lineage>
        <taxon>Bacteria</taxon>
        <taxon>Pseudomonadati</taxon>
        <taxon>Pseudomonadota</taxon>
        <taxon>Alphaproteobacteria</taxon>
        <taxon>Rhodobacterales</taxon>
        <taxon>Paracoccaceae</taxon>
        <taxon>Falsigemmobacter</taxon>
    </lineage>
</organism>
<evidence type="ECO:0000256" key="1">
    <source>
        <dbReference type="ARBA" id="ARBA00004651"/>
    </source>
</evidence>
<feature type="transmembrane region" description="Helical" evidence="7">
    <location>
        <begin position="282"/>
        <end position="301"/>
    </location>
</feature>
<evidence type="ECO:0000256" key="6">
    <source>
        <dbReference type="ARBA" id="ARBA00023136"/>
    </source>
</evidence>
<evidence type="ECO:0000256" key="7">
    <source>
        <dbReference type="SAM" id="Phobius"/>
    </source>
</evidence>
<gene>
    <name evidence="8" type="ORF">EG244_02170</name>
</gene>
<feature type="transmembrane region" description="Helical" evidence="7">
    <location>
        <begin position="152"/>
        <end position="172"/>
    </location>
</feature>
<dbReference type="PANTHER" id="PTHR30250">
    <property type="entry name" value="PST FAMILY PREDICTED COLANIC ACID TRANSPORTER"/>
    <property type="match status" value="1"/>
</dbReference>
<keyword evidence="9" id="KW-1185">Reference proteome</keyword>